<evidence type="ECO:0000256" key="4">
    <source>
        <dbReference type="ARBA" id="ARBA00022989"/>
    </source>
</evidence>
<feature type="transmembrane region" description="Helical" evidence="6">
    <location>
        <begin position="52"/>
        <end position="72"/>
    </location>
</feature>
<evidence type="ECO:0000313" key="9">
    <source>
        <dbReference type="Proteomes" id="UP001207918"/>
    </source>
</evidence>
<dbReference type="InterPro" id="IPR010432">
    <property type="entry name" value="RDD"/>
</dbReference>
<evidence type="ECO:0000313" key="8">
    <source>
        <dbReference type="EMBL" id="MCW9705875.1"/>
    </source>
</evidence>
<keyword evidence="5 6" id="KW-0472">Membrane</keyword>
<evidence type="ECO:0000259" key="7">
    <source>
        <dbReference type="Pfam" id="PF06271"/>
    </source>
</evidence>
<evidence type="ECO:0000256" key="3">
    <source>
        <dbReference type="ARBA" id="ARBA00022692"/>
    </source>
</evidence>
<accession>A0ABT3PIV6</accession>
<keyword evidence="9" id="KW-1185">Reference proteome</keyword>
<dbReference type="PANTHER" id="PTHR36115">
    <property type="entry name" value="PROLINE-RICH ANTIGEN HOMOLOG-RELATED"/>
    <property type="match status" value="1"/>
</dbReference>
<dbReference type="Pfam" id="PF06271">
    <property type="entry name" value="RDD"/>
    <property type="match status" value="1"/>
</dbReference>
<keyword evidence="4 6" id="KW-1133">Transmembrane helix</keyword>
<keyword evidence="3 6" id="KW-0812">Transmembrane</keyword>
<dbReference type="Proteomes" id="UP001207918">
    <property type="component" value="Unassembled WGS sequence"/>
</dbReference>
<keyword evidence="2" id="KW-1003">Cell membrane</keyword>
<proteinExistence type="predicted"/>
<dbReference type="PANTHER" id="PTHR36115:SF6">
    <property type="entry name" value="PROLINE-RICH ANTIGEN HOMOLOG"/>
    <property type="match status" value="1"/>
</dbReference>
<gene>
    <name evidence="8" type="ORF">J6I44_03380</name>
</gene>
<feature type="transmembrane region" description="Helical" evidence="6">
    <location>
        <begin position="20"/>
        <end position="40"/>
    </location>
</feature>
<evidence type="ECO:0000256" key="5">
    <source>
        <dbReference type="ARBA" id="ARBA00023136"/>
    </source>
</evidence>
<name>A0ABT3PIV6_9BACT</name>
<reference evidence="8 9" key="1">
    <citation type="submission" date="2021-03" db="EMBL/GenBank/DDBJ databases">
        <title>Aliifodinibius sp. nov., a new bacterium isolated from saline soil.</title>
        <authorList>
            <person name="Galisteo C."/>
            <person name="De La Haba R."/>
            <person name="Sanchez-Porro C."/>
            <person name="Ventosa A."/>
        </authorList>
    </citation>
    <scope>NUCLEOTIDE SEQUENCE [LARGE SCALE GENOMIC DNA]</scope>
    <source>
        <strain evidence="8 9">1BSP15-2V2</strain>
    </source>
</reference>
<dbReference type="InterPro" id="IPR051791">
    <property type="entry name" value="Pra-immunoreactive"/>
</dbReference>
<evidence type="ECO:0000256" key="1">
    <source>
        <dbReference type="ARBA" id="ARBA00004651"/>
    </source>
</evidence>
<comment type="caution">
    <text evidence="8">The sequence shown here is derived from an EMBL/GenBank/DDBJ whole genome shotgun (WGS) entry which is preliminary data.</text>
</comment>
<organism evidence="8 9">
    <name type="scientific">Fodinibius salsisoli</name>
    <dbReference type="NCBI Taxonomy" id="2820877"/>
    <lineage>
        <taxon>Bacteria</taxon>
        <taxon>Pseudomonadati</taxon>
        <taxon>Balneolota</taxon>
        <taxon>Balneolia</taxon>
        <taxon>Balneolales</taxon>
        <taxon>Balneolaceae</taxon>
        <taxon>Fodinibius</taxon>
    </lineage>
</organism>
<evidence type="ECO:0000256" key="6">
    <source>
        <dbReference type="SAM" id="Phobius"/>
    </source>
</evidence>
<comment type="subcellular location">
    <subcellularLocation>
        <location evidence="1">Cell membrane</location>
        <topology evidence="1">Multi-pass membrane protein</topology>
    </subcellularLocation>
</comment>
<feature type="domain" description="RDD" evidence="7">
    <location>
        <begin position="5"/>
        <end position="169"/>
    </location>
</feature>
<sequence>MIPSYAGLWIRVKAFLADYLFIALYIVFLTILSSVIQSVFPDIIEILFENPLSGQLSGFILITLPVTLYFTLLESSAHQATWGKRWQGIKVIYNDGKRLSKTRALSRTALKFIPWELAHTCIWQMSGNSPELTPIILVGFVLVWTLVGVYLLTLWIGSNKQPLYDRITNTFVVKTNKDPAPLS</sequence>
<dbReference type="EMBL" id="JAGGJA010000002">
    <property type="protein sequence ID" value="MCW9705875.1"/>
    <property type="molecule type" value="Genomic_DNA"/>
</dbReference>
<dbReference type="RefSeq" id="WP_265764563.1">
    <property type="nucleotide sequence ID" value="NZ_JAGGJA010000002.1"/>
</dbReference>
<evidence type="ECO:0000256" key="2">
    <source>
        <dbReference type="ARBA" id="ARBA00022475"/>
    </source>
</evidence>
<protein>
    <submittedName>
        <fullName evidence="8">RDD family protein</fullName>
    </submittedName>
</protein>
<feature type="transmembrane region" description="Helical" evidence="6">
    <location>
        <begin position="135"/>
        <end position="156"/>
    </location>
</feature>